<evidence type="ECO:0000256" key="3">
    <source>
        <dbReference type="ARBA" id="ARBA00022519"/>
    </source>
</evidence>
<dbReference type="GO" id="GO:0003755">
    <property type="term" value="F:peptidyl-prolyl cis-trans isomerase activity"/>
    <property type="evidence" value="ECO:0007669"/>
    <property type="project" value="UniProtKB-KW"/>
</dbReference>
<dbReference type="InterPro" id="IPR023058">
    <property type="entry name" value="PPIase_PpiC_CS"/>
</dbReference>
<dbReference type="Gene3D" id="1.10.4030.10">
    <property type="entry name" value="Porin chaperone SurA, peptide-binding domain"/>
    <property type="match status" value="1"/>
</dbReference>
<dbReference type="Pfam" id="PF13616">
    <property type="entry name" value="Rotamase_3"/>
    <property type="match status" value="1"/>
</dbReference>
<sequence>MLNLFRKHATSWLIKVALFLIVIVFIFWGGYSYNSQKASQMARVDDHYISINDYNQAYNQLLEVYRRQFGDAFSEDLIRRFNLKKQALDMLINRYVLTKAAQELGLTATTREIQDQVLEYPVFQKDGKFDQNLYVRVLQQNRLTPEAFEQKLAEDLTTRKLESFIKRQAVVTEGEIRSDFLFNHSTIQLDYVILDPKSYENQVTIDEKAVETYFKEHQDRYKDPEKRQISYVLFKTDDYLANVQVTNDEILQKYEENKDQYHHEPEVHARHILFIVTENAPEAEVAKVRSEAQKVLDEVKKGKDFSELAKKYSQDPSAAQNGGDLGYFKRHEMVDAFSDAAFAMKPGQISDLVRSPYGFHIIKVEDVRPERTESLEEARAAIEKSLKEEKARELAYEKAQAFEDVAYARKDVGKTAEEQKVQLMGNGVWVSESDSLSGLKEADPALMKKIFALGEKEVSDVLETPEGYLVAEVTAVQGPQVPPLEKVKDRVQEDLKKEKAGELAKAKASELLSAAKNLKSLEQAAREMKMDVRKSDWFSRREPDNDLLLLQGNALNSVFQMEESNPFPEAPLSLGNRYAVVQLLGKKSSEEGLEKERDSISRRLYQMKQGMLWQSWIEEERSKAKVEIYKEL</sequence>
<feature type="transmembrane region" description="Helical" evidence="12">
    <location>
        <begin position="12"/>
        <end position="31"/>
    </location>
</feature>
<dbReference type="Pfam" id="PF13624">
    <property type="entry name" value="SurA_N_3"/>
    <property type="match status" value="1"/>
</dbReference>
<dbReference type="Pfam" id="PF13145">
    <property type="entry name" value="Rotamase_2"/>
    <property type="match status" value="1"/>
</dbReference>
<evidence type="ECO:0000256" key="10">
    <source>
        <dbReference type="ARBA" id="ARBA00042775"/>
    </source>
</evidence>
<keyword evidence="3" id="KW-0997">Cell inner membrane</keyword>
<proteinExistence type="inferred from homology"/>
<evidence type="ECO:0000256" key="5">
    <source>
        <dbReference type="ARBA" id="ARBA00022989"/>
    </source>
</evidence>
<evidence type="ECO:0000256" key="11">
    <source>
        <dbReference type="PROSITE-ProRule" id="PRU00278"/>
    </source>
</evidence>
<dbReference type="Proteomes" id="UP001144372">
    <property type="component" value="Unassembled WGS sequence"/>
</dbReference>
<dbReference type="PROSITE" id="PS01096">
    <property type="entry name" value="PPIC_PPIASE_1"/>
    <property type="match status" value="1"/>
</dbReference>
<keyword evidence="6 12" id="KW-0472">Membrane</keyword>
<comment type="similarity">
    <text evidence="8">Belongs to the PpiD chaperone family.</text>
</comment>
<evidence type="ECO:0000313" key="15">
    <source>
        <dbReference type="Proteomes" id="UP001144372"/>
    </source>
</evidence>
<dbReference type="PANTHER" id="PTHR47529:SF1">
    <property type="entry name" value="PERIPLASMIC CHAPERONE PPID"/>
    <property type="match status" value="1"/>
</dbReference>
<dbReference type="Gene3D" id="3.10.50.40">
    <property type="match status" value="2"/>
</dbReference>
<evidence type="ECO:0000256" key="9">
    <source>
        <dbReference type="ARBA" id="ARBA00040743"/>
    </source>
</evidence>
<feature type="domain" description="PpiC" evidence="13">
    <location>
        <begin position="264"/>
        <end position="366"/>
    </location>
</feature>
<keyword evidence="11" id="KW-0697">Rotamase</keyword>
<comment type="caution">
    <text evidence="14">The sequence shown here is derived from an EMBL/GenBank/DDBJ whole genome shotgun (WGS) entry which is preliminary data.</text>
</comment>
<keyword evidence="4 12" id="KW-0812">Transmembrane</keyword>
<name>A0A9W6FSW7_9BACT</name>
<dbReference type="PANTHER" id="PTHR47529">
    <property type="entry name" value="PEPTIDYL-PROLYL CIS-TRANS ISOMERASE D"/>
    <property type="match status" value="1"/>
</dbReference>
<dbReference type="SUPFAM" id="SSF109998">
    <property type="entry name" value="Triger factor/SurA peptide-binding domain-like"/>
    <property type="match status" value="1"/>
</dbReference>
<organism evidence="14 15">
    <name type="scientific">Desulforhabdus amnigena</name>
    <dbReference type="NCBI Taxonomy" id="40218"/>
    <lineage>
        <taxon>Bacteria</taxon>
        <taxon>Pseudomonadati</taxon>
        <taxon>Thermodesulfobacteriota</taxon>
        <taxon>Syntrophobacteria</taxon>
        <taxon>Syntrophobacterales</taxon>
        <taxon>Syntrophobacteraceae</taxon>
        <taxon>Desulforhabdus</taxon>
    </lineage>
</organism>
<keyword evidence="7" id="KW-0143">Chaperone</keyword>
<accession>A0A9W6FSW7</accession>
<evidence type="ECO:0000256" key="1">
    <source>
        <dbReference type="ARBA" id="ARBA00004382"/>
    </source>
</evidence>
<dbReference type="EMBL" id="BSDR01000001">
    <property type="protein sequence ID" value="GLI34533.1"/>
    <property type="molecule type" value="Genomic_DNA"/>
</dbReference>
<dbReference type="AlphaFoldDB" id="A0A9W6FSW7"/>
<dbReference type="RefSeq" id="WP_281793831.1">
    <property type="nucleotide sequence ID" value="NZ_BSDR01000001.1"/>
</dbReference>
<dbReference type="PROSITE" id="PS50198">
    <property type="entry name" value="PPIC_PPIASE_2"/>
    <property type="match status" value="1"/>
</dbReference>
<comment type="subcellular location">
    <subcellularLocation>
        <location evidence="1">Cell inner membrane</location>
        <topology evidence="1">Single-pass type II membrane protein</topology>
        <orientation evidence="1">Periplasmic side</orientation>
    </subcellularLocation>
</comment>
<protein>
    <recommendedName>
        <fullName evidence="9">Periplasmic chaperone PpiD</fullName>
    </recommendedName>
    <alternativeName>
        <fullName evidence="10">Periplasmic folding chaperone</fullName>
    </alternativeName>
</protein>
<keyword evidence="2" id="KW-1003">Cell membrane</keyword>
<evidence type="ECO:0000313" key="14">
    <source>
        <dbReference type="EMBL" id="GLI34533.1"/>
    </source>
</evidence>
<dbReference type="InterPro" id="IPR027304">
    <property type="entry name" value="Trigger_fact/SurA_dom_sf"/>
</dbReference>
<keyword evidence="15" id="KW-1185">Reference proteome</keyword>
<evidence type="ECO:0000256" key="2">
    <source>
        <dbReference type="ARBA" id="ARBA00022475"/>
    </source>
</evidence>
<dbReference type="GO" id="GO:0005886">
    <property type="term" value="C:plasma membrane"/>
    <property type="evidence" value="ECO:0007669"/>
    <property type="project" value="UniProtKB-SubCell"/>
</dbReference>
<evidence type="ECO:0000256" key="4">
    <source>
        <dbReference type="ARBA" id="ARBA00022692"/>
    </source>
</evidence>
<dbReference type="InterPro" id="IPR000297">
    <property type="entry name" value="PPIase_PpiC"/>
</dbReference>
<evidence type="ECO:0000256" key="7">
    <source>
        <dbReference type="ARBA" id="ARBA00023186"/>
    </source>
</evidence>
<evidence type="ECO:0000256" key="6">
    <source>
        <dbReference type="ARBA" id="ARBA00023136"/>
    </source>
</evidence>
<dbReference type="InterPro" id="IPR046357">
    <property type="entry name" value="PPIase_dom_sf"/>
</dbReference>
<dbReference type="SUPFAM" id="SSF54534">
    <property type="entry name" value="FKBP-like"/>
    <property type="match status" value="1"/>
</dbReference>
<evidence type="ECO:0000259" key="13">
    <source>
        <dbReference type="PROSITE" id="PS50198"/>
    </source>
</evidence>
<dbReference type="InterPro" id="IPR052029">
    <property type="entry name" value="PpiD_chaperone"/>
</dbReference>
<evidence type="ECO:0000256" key="12">
    <source>
        <dbReference type="SAM" id="Phobius"/>
    </source>
</evidence>
<gene>
    <name evidence="14" type="ORF">DAMNIGENAA_19660</name>
</gene>
<evidence type="ECO:0000256" key="8">
    <source>
        <dbReference type="ARBA" id="ARBA00038408"/>
    </source>
</evidence>
<keyword evidence="11 14" id="KW-0413">Isomerase</keyword>
<reference evidence="14" key="1">
    <citation type="submission" date="2022-12" db="EMBL/GenBank/DDBJ databases">
        <title>Reference genome sequencing for broad-spectrum identification of bacterial and archaeal isolates by mass spectrometry.</title>
        <authorList>
            <person name="Sekiguchi Y."/>
            <person name="Tourlousse D.M."/>
        </authorList>
    </citation>
    <scope>NUCLEOTIDE SEQUENCE</scope>
    <source>
        <strain evidence="14">ASRB1</strain>
    </source>
</reference>
<keyword evidence="5 12" id="KW-1133">Transmembrane helix</keyword>